<comment type="similarity">
    <text evidence="1">Belongs to the peptidase S45 family.</text>
</comment>
<dbReference type="InterPro" id="IPR043147">
    <property type="entry name" value="Penicillin_amidase_A-knob"/>
</dbReference>
<dbReference type="RefSeq" id="WP_233724587.1">
    <property type="nucleotide sequence ID" value="NZ_JAJVCN010000001.1"/>
</dbReference>
<dbReference type="Proteomes" id="UP001521150">
    <property type="component" value="Unassembled WGS sequence"/>
</dbReference>
<comment type="caution">
    <text evidence="2">The sequence shown here is derived from an EMBL/GenBank/DDBJ whole genome shotgun (WGS) entry which is preliminary data.</text>
</comment>
<proteinExistence type="inferred from homology"/>
<dbReference type="Gene3D" id="3.60.20.10">
    <property type="entry name" value="Glutamine Phosphoribosylpyrophosphate, subunit 1, domain 1"/>
    <property type="match status" value="2"/>
</dbReference>
<sequence length="456" mass="50489">MTVQELAEIGANVEVLTDRWGIPHIYAANEHDLFVAQGFIAARERLFQMDRWRRKGLGLTGEASCGPDVRRCTEAFVLGVNAFIDLDQLPYEFRELGYRPERWRAEDIVRIQTPGYDSNNWVIGPRRTRSGRPILAHEPHLDMTLPSPRFVTHLAAPGLNVIGAGEPSLPGISVGHNGSVAFAGLDLRAVQLMRAKDPLEFRDHVHAMPTGSDDLIVVANEQNTNRIREVLSGGSGWTVADSLALQVDELNPLARTVVPTLLAAVGKPTDPAERKALELLRAWDFVESADSSAAVVFHTWYRKHLDSRSRRPERTTFANAVAELVAAHGRRPEAWRWGDLHTLTFAHPLPELAGLPPIPRGGSGDTVSYSPFDESFRQVQGASFRIVIDVGAWNESMVVNAPGQSGRPDNKHYDDHLDAWLQGEAFPLSYSRAAVEKVAESRLLLRPVTNERPSLS</sequence>
<dbReference type="InterPro" id="IPR002692">
    <property type="entry name" value="S45"/>
</dbReference>
<dbReference type="Pfam" id="PF01804">
    <property type="entry name" value="Penicil_amidase"/>
    <property type="match status" value="4"/>
</dbReference>
<evidence type="ECO:0000313" key="2">
    <source>
        <dbReference type="EMBL" id="MCE7003022.1"/>
    </source>
</evidence>
<evidence type="ECO:0000313" key="3">
    <source>
        <dbReference type="Proteomes" id="UP001521150"/>
    </source>
</evidence>
<dbReference type="PANTHER" id="PTHR34218">
    <property type="entry name" value="PEPTIDASE S45 PENICILLIN AMIDASE"/>
    <property type="match status" value="1"/>
</dbReference>
<dbReference type="InterPro" id="IPR029055">
    <property type="entry name" value="Ntn_hydrolases_N"/>
</dbReference>
<name>A0ABS8Z6G1_9PSEU</name>
<dbReference type="EMBL" id="JAJVCN010000001">
    <property type="protein sequence ID" value="MCE7003022.1"/>
    <property type="molecule type" value="Genomic_DNA"/>
</dbReference>
<organism evidence="2 3">
    <name type="scientific">Kibdelosporangium philippinense</name>
    <dbReference type="NCBI Taxonomy" id="211113"/>
    <lineage>
        <taxon>Bacteria</taxon>
        <taxon>Bacillati</taxon>
        <taxon>Actinomycetota</taxon>
        <taxon>Actinomycetes</taxon>
        <taxon>Pseudonocardiales</taxon>
        <taxon>Pseudonocardiaceae</taxon>
        <taxon>Kibdelosporangium</taxon>
    </lineage>
</organism>
<dbReference type="InterPro" id="IPR023343">
    <property type="entry name" value="Penicillin_amidase_dom1"/>
</dbReference>
<evidence type="ECO:0000256" key="1">
    <source>
        <dbReference type="ARBA" id="ARBA00006586"/>
    </source>
</evidence>
<gene>
    <name evidence="2" type="ORF">LWC34_09305</name>
</gene>
<reference evidence="2 3" key="1">
    <citation type="submission" date="2021-12" db="EMBL/GenBank/DDBJ databases">
        <title>Genome sequence of Kibdelosporangium philippinense ATCC 49844.</title>
        <authorList>
            <person name="Fedorov E.A."/>
            <person name="Omeragic M."/>
            <person name="Shalygina K.F."/>
            <person name="Maclea K.S."/>
        </authorList>
    </citation>
    <scope>NUCLEOTIDE SEQUENCE [LARGE SCALE GENOMIC DNA]</scope>
    <source>
        <strain evidence="2 3">ATCC 49844</strain>
    </source>
</reference>
<dbReference type="Gene3D" id="1.10.439.10">
    <property type="entry name" value="Penicillin Amidohydrolase, domain 1"/>
    <property type="match status" value="2"/>
</dbReference>
<dbReference type="PANTHER" id="PTHR34218:SF4">
    <property type="entry name" value="ACYL-HOMOSERINE LACTONE ACYLASE QUIP"/>
    <property type="match status" value="1"/>
</dbReference>
<dbReference type="SUPFAM" id="SSF56235">
    <property type="entry name" value="N-terminal nucleophile aminohydrolases (Ntn hydrolases)"/>
    <property type="match status" value="1"/>
</dbReference>
<dbReference type="Gene3D" id="1.10.1400.10">
    <property type="match status" value="2"/>
</dbReference>
<accession>A0ABS8Z6G1</accession>
<protein>
    <submittedName>
        <fullName evidence="2">Penicillin acylase family protein</fullName>
    </submittedName>
</protein>
<keyword evidence="3" id="KW-1185">Reference proteome</keyword>